<gene>
    <name evidence="7" type="ORF">SP90_09535</name>
</gene>
<dbReference type="Pfam" id="PF00881">
    <property type="entry name" value="Nitroreductase"/>
    <property type="match status" value="1"/>
</dbReference>
<dbReference type="Pfam" id="PF12838">
    <property type="entry name" value="Fer4_7"/>
    <property type="match status" value="1"/>
</dbReference>
<evidence type="ECO:0000256" key="1">
    <source>
        <dbReference type="ARBA" id="ARBA00007118"/>
    </source>
</evidence>
<evidence type="ECO:0000313" key="7">
    <source>
        <dbReference type="EMBL" id="OBQ51611.1"/>
    </source>
</evidence>
<dbReference type="GO" id="GO:0051536">
    <property type="term" value="F:iron-sulfur cluster binding"/>
    <property type="evidence" value="ECO:0007669"/>
    <property type="project" value="UniProtKB-KW"/>
</dbReference>
<dbReference type="PANTHER" id="PTHR43673">
    <property type="entry name" value="NAD(P)H NITROREDUCTASE YDGI-RELATED"/>
    <property type="match status" value="1"/>
</dbReference>
<dbReference type="STRING" id="1560234.SP90_09535"/>
<comment type="similarity">
    <text evidence="1">Belongs to the nitroreductase family.</text>
</comment>
<keyword evidence="8" id="KW-1185">Reference proteome</keyword>
<feature type="domain" description="4Fe-4S ferredoxin-type" evidence="6">
    <location>
        <begin position="2"/>
        <end position="31"/>
    </location>
</feature>
<dbReference type="GO" id="GO:0046872">
    <property type="term" value="F:metal ion binding"/>
    <property type="evidence" value="ECO:0007669"/>
    <property type="project" value="UniProtKB-KW"/>
</dbReference>
<dbReference type="EMBL" id="JXMS01000014">
    <property type="protein sequence ID" value="OBQ51611.1"/>
    <property type="molecule type" value="Genomic_DNA"/>
</dbReference>
<proteinExistence type="inferred from homology"/>
<dbReference type="SUPFAM" id="SSF55469">
    <property type="entry name" value="FMN-dependent nitroreductase-like"/>
    <property type="match status" value="1"/>
</dbReference>
<dbReference type="InterPro" id="IPR017896">
    <property type="entry name" value="4Fe4S_Fe-S-bd"/>
</dbReference>
<dbReference type="InterPro" id="IPR017900">
    <property type="entry name" value="4Fe4S_Fe_S_CS"/>
</dbReference>
<dbReference type="Gene3D" id="3.30.70.20">
    <property type="match status" value="1"/>
</dbReference>
<dbReference type="PATRIC" id="fig|1560234.3.peg.738"/>
<dbReference type="Proteomes" id="UP000091979">
    <property type="component" value="Unassembled WGS sequence"/>
</dbReference>
<dbReference type="InterPro" id="IPR000415">
    <property type="entry name" value="Nitroreductase-like"/>
</dbReference>
<evidence type="ECO:0000256" key="5">
    <source>
        <dbReference type="ARBA" id="ARBA00023014"/>
    </source>
</evidence>
<keyword evidence="3" id="KW-0560">Oxidoreductase</keyword>
<dbReference type="PROSITE" id="PS51379">
    <property type="entry name" value="4FE4S_FER_2"/>
    <property type="match status" value="2"/>
</dbReference>
<sequence>MSFYSVEQTKCKKCLICVEVCPNKLLLKDKESGLPKMRIGAESACLACGHCVAACPADCITLEPMPSEQFVPVDKTLAISAEQADQFMRTRRSVRAFKSKPVPHDPLQDIISLTDFAPSASHKQPVQWIMVESPETVRTLAEMTIEWMMDIRKNNRELAKKYSVAGLIAGWKKGQDLILRGAPHLALCYTENNLTWHDTDSAVALTYLELAAHSRGVGACFAGFFTYCANDYKPLRDLLGLQENHICCGGHMLGYPKFTYPRIPMRKKLSVNWL</sequence>
<dbReference type="AlphaFoldDB" id="A0A1B7XCF2"/>
<dbReference type="PROSITE" id="PS00198">
    <property type="entry name" value="4FE4S_FER_1"/>
    <property type="match status" value="1"/>
</dbReference>
<dbReference type="PANTHER" id="PTHR43673:SF10">
    <property type="entry name" value="NADH DEHYDROGENASE_NAD(P)H NITROREDUCTASE XCC3605-RELATED"/>
    <property type="match status" value="1"/>
</dbReference>
<evidence type="ECO:0000313" key="8">
    <source>
        <dbReference type="Proteomes" id="UP000091979"/>
    </source>
</evidence>
<dbReference type="OrthoDB" id="368873at2"/>
<evidence type="ECO:0000259" key="6">
    <source>
        <dbReference type="PROSITE" id="PS51379"/>
    </source>
</evidence>
<evidence type="ECO:0000256" key="3">
    <source>
        <dbReference type="ARBA" id="ARBA00023002"/>
    </source>
</evidence>
<comment type="caution">
    <text evidence="7">The sequence shown here is derived from an EMBL/GenBank/DDBJ whole genome shotgun (WGS) entry which is preliminary data.</text>
</comment>
<keyword evidence="4" id="KW-0408">Iron</keyword>
<feature type="domain" description="4Fe-4S ferredoxin-type" evidence="6">
    <location>
        <begin position="35"/>
        <end position="65"/>
    </location>
</feature>
<dbReference type="InterPro" id="IPR029479">
    <property type="entry name" value="Nitroreductase"/>
</dbReference>
<keyword evidence="5" id="KW-0411">Iron-sulfur</keyword>
<accession>A0A1B7XCF2</accession>
<keyword evidence="2" id="KW-0479">Metal-binding</keyword>
<reference evidence="7 8" key="1">
    <citation type="submission" date="2015-01" db="EMBL/GenBank/DDBJ databases">
        <title>Desulfovibrio sp. JC271 draft genome sequence.</title>
        <authorList>
            <person name="Shivani Y."/>
            <person name="Subhash Y."/>
            <person name="Sasikala C."/>
            <person name="Ramana C.V."/>
        </authorList>
    </citation>
    <scope>NUCLEOTIDE SEQUENCE [LARGE SCALE GENOMIC DNA]</scope>
    <source>
        <strain evidence="7 8">JC271</strain>
    </source>
</reference>
<dbReference type="GO" id="GO:0016491">
    <property type="term" value="F:oxidoreductase activity"/>
    <property type="evidence" value="ECO:0007669"/>
    <property type="project" value="UniProtKB-KW"/>
</dbReference>
<dbReference type="CDD" id="cd02143">
    <property type="entry name" value="nitroreductase_FeS-like"/>
    <property type="match status" value="1"/>
</dbReference>
<evidence type="ECO:0000256" key="2">
    <source>
        <dbReference type="ARBA" id="ARBA00022723"/>
    </source>
</evidence>
<protein>
    <submittedName>
        <fullName evidence="7">Nitroreductase</fullName>
    </submittedName>
</protein>
<organism evidence="7 8">
    <name type="scientific">Halodesulfovibrio spirochaetisodalis</name>
    <dbReference type="NCBI Taxonomy" id="1560234"/>
    <lineage>
        <taxon>Bacteria</taxon>
        <taxon>Pseudomonadati</taxon>
        <taxon>Thermodesulfobacteriota</taxon>
        <taxon>Desulfovibrionia</taxon>
        <taxon>Desulfovibrionales</taxon>
        <taxon>Desulfovibrionaceae</taxon>
        <taxon>Halodesulfovibrio</taxon>
    </lineage>
</organism>
<dbReference type="SUPFAM" id="SSF54862">
    <property type="entry name" value="4Fe-4S ferredoxins"/>
    <property type="match status" value="1"/>
</dbReference>
<dbReference type="Gene3D" id="3.40.109.10">
    <property type="entry name" value="NADH Oxidase"/>
    <property type="match status" value="1"/>
</dbReference>
<evidence type="ECO:0000256" key="4">
    <source>
        <dbReference type="ARBA" id="ARBA00023004"/>
    </source>
</evidence>
<dbReference type="RefSeq" id="WP_066855001.1">
    <property type="nucleotide sequence ID" value="NZ_JXMS01000014.1"/>
</dbReference>
<name>A0A1B7XCF2_9BACT</name>